<gene>
    <name evidence="12" type="ORF">Ocin01_02115</name>
</gene>
<organism evidence="12 13">
    <name type="scientific">Orchesella cincta</name>
    <name type="common">Springtail</name>
    <name type="synonym">Podura cincta</name>
    <dbReference type="NCBI Taxonomy" id="48709"/>
    <lineage>
        <taxon>Eukaryota</taxon>
        <taxon>Metazoa</taxon>
        <taxon>Ecdysozoa</taxon>
        <taxon>Arthropoda</taxon>
        <taxon>Hexapoda</taxon>
        <taxon>Collembola</taxon>
        <taxon>Entomobryomorpha</taxon>
        <taxon>Entomobryoidea</taxon>
        <taxon>Orchesellidae</taxon>
        <taxon>Orchesellinae</taxon>
        <taxon>Orchesella</taxon>
    </lineage>
</organism>
<dbReference type="SUPFAM" id="SSF56112">
    <property type="entry name" value="Protein kinase-like (PK-like)"/>
    <property type="match status" value="1"/>
</dbReference>
<dbReference type="Gene3D" id="3.30.200.20">
    <property type="entry name" value="Phosphorylase Kinase, domain 1"/>
    <property type="match status" value="1"/>
</dbReference>
<dbReference type="OrthoDB" id="4062651at2759"/>
<keyword evidence="7" id="KW-0460">Magnesium</keyword>
<feature type="compositionally biased region" description="Low complexity" evidence="8">
    <location>
        <begin position="709"/>
        <end position="726"/>
    </location>
</feature>
<keyword evidence="4 9" id="KW-0472">Membrane</keyword>
<feature type="region of interest" description="Disordered" evidence="8">
    <location>
        <begin position="709"/>
        <end position="737"/>
    </location>
</feature>
<evidence type="ECO:0000256" key="3">
    <source>
        <dbReference type="ARBA" id="ARBA00022989"/>
    </source>
</evidence>
<dbReference type="PROSITE" id="PS50011">
    <property type="entry name" value="PROTEIN_KINASE_DOM"/>
    <property type="match status" value="1"/>
</dbReference>
<dbReference type="SUPFAM" id="SSF48726">
    <property type="entry name" value="Immunoglobulin"/>
    <property type="match status" value="1"/>
</dbReference>
<dbReference type="PANTHER" id="PTHR24416">
    <property type="entry name" value="TYROSINE-PROTEIN KINASE RECEPTOR"/>
    <property type="match status" value="1"/>
</dbReference>
<dbReference type="GO" id="GO:0043235">
    <property type="term" value="C:receptor complex"/>
    <property type="evidence" value="ECO:0007669"/>
    <property type="project" value="TreeGrafter"/>
</dbReference>
<evidence type="ECO:0000256" key="8">
    <source>
        <dbReference type="SAM" id="MobiDB-lite"/>
    </source>
</evidence>
<evidence type="ECO:0000259" key="10">
    <source>
        <dbReference type="PROSITE" id="PS50011"/>
    </source>
</evidence>
<feature type="region of interest" description="Disordered" evidence="8">
    <location>
        <begin position="33"/>
        <end position="61"/>
    </location>
</feature>
<feature type="compositionally biased region" description="Polar residues" evidence="8">
    <location>
        <begin position="727"/>
        <end position="737"/>
    </location>
</feature>
<dbReference type="Gene3D" id="1.10.510.10">
    <property type="entry name" value="Transferase(Phosphotransferase) domain 1"/>
    <property type="match status" value="1"/>
</dbReference>
<evidence type="ECO:0000259" key="11">
    <source>
        <dbReference type="PROSITE" id="PS50835"/>
    </source>
</evidence>
<dbReference type="AlphaFoldDB" id="A0A1D2NGZ6"/>
<evidence type="ECO:0000256" key="2">
    <source>
        <dbReference type="ARBA" id="ARBA00022692"/>
    </source>
</evidence>
<feature type="binding site" evidence="7">
    <location>
        <position position="567"/>
    </location>
    <ligand>
        <name>Mg(2+)</name>
        <dbReference type="ChEBI" id="CHEBI:18420"/>
    </ligand>
</feature>
<keyword evidence="13" id="KW-1185">Reference proteome</keyword>
<dbReference type="GO" id="GO:0005524">
    <property type="term" value="F:ATP binding"/>
    <property type="evidence" value="ECO:0007669"/>
    <property type="project" value="UniProtKB-KW"/>
</dbReference>
<sequence>MDGNNVDKQGSLAATQNHISTAYLNGNGMESGWAAGDSASDEASYDDDGDTLETDSDKMTTGHVPVLLLPEYARQDNNIGNQSRSNGDEVHVTLTMEYEPELVIRCAAKGNPRPNTTWEYEGGNLPHYVKMTAITHSHTDKTNGHSMIDENGMEEAWTDLKLPKLNNAFYGKLRCRAENLRGNATWEVELIHNANSSVFMKLVRGTLASVFFAIGVFLIKAVIWMERRRQEKLYEKLPPQDLEIINKFKKGLTAPPPSPSSSIMPPGAMALTPVNTGCVAVEITVTDNDGKCSTKTVSKGYRPMKHELSSPDLQKRGGGATTPSSCKSVHVVDCINSWTNYVPYDDKLETSSQHFKVDTLKVLENGCYGMILAGKVRNDLTMEWTNVAVKSGKTERDDNFILEAILTELKILASLPKSHGNIVNLIGAYTKLLHKRQAYVFVDYCENGNLASFIDLNRPNFQDIFSGHPGKMKELCGEPTPTTNNNLSSASITSKPGSSSNSYPPPVLSATFTVGPAKSSQVAINLEKPKDISFSLKELLAWSWQIADGLNFLHKHRILHGNLKTSNIYVTSKLTLKVGNIGYPSEESLECIDTTTKKFLAVPNFSSQHFSKKSDVWNYGGVLWEIFSLRLQPCPDEQTIRKFMRYEQPQQPQGGRGGIVEGIEMPDHASTEMFEILLLCWNEDFTLCPEFDFFSKVFRNLYKEMFPSAKTPSSSGSTTTNSQQTSDKNVVTHSSKC</sequence>
<proteinExistence type="predicted"/>
<reference evidence="12 13" key="1">
    <citation type="journal article" date="2016" name="Genome Biol. Evol.">
        <title>Gene Family Evolution Reflects Adaptation to Soil Environmental Stressors in the Genome of the Collembolan Orchesella cincta.</title>
        <authorList>
            <person name="Faddeeva-Vakhrusheva A."/>
            <person name="Derks M.F."/>
            <person name="Anvar S.Y."/>
            <person name="Agamennone V."/>
            <person name="Suring W."/>
            <person name="Smit S."/>
            <person name="van Straalen N.M."/>
            <person name="Roelofs D."/>
        </authorList>
    </citation>
    <scope>NUCLEOTIDE SEQUENCE [LARGE SCALE GENOMIC DNA]</scope>
    <source>
        <tissue evidence="12">Mixed pool</tissue>
    </source>
</reference>
<dbReference type="GO" id="GO:0046872">
    <property type="term" value="F:metal ion binding"/>
    <property type="evidence" value="ECO:0007669"/>
    <property type="project" value="UniProtKB-KW"/>
</dbReference>
<comment type="subcellular location">
    <subcellularLocation>
        <location evidence="1">Membrane</location>
        <topology evidence="1">Single-pass membrane protein</topology>
    </subcellularLocation>
</comment>
<feature type="compositionally biased region" description="Polar residues" evidence="8">
    <location>
        <begin position="480"/>
        <end position="502"/>
    </location>
</feature>
<feature type="binding site" evidence="6">
    <location>
        <position position="390"/>
    </location>
    <ligand>
        <name>ATP</name>
        <dbReference type="ChEBI" id="CHEBI:30616"/>
    </ligand>
</feature>
<dbReference type="Pfam" id="PF07714">
    <property type="entry name" value="PK_Tyr_Ser-Thr"/>
    <property type="match status" value="1"/>
</dbReference>
<evidence type="ECO:0000256" key="9">
    <source>
        <dbReference type="SAM" id="Phobius"/>
    </source>
</evidence>
<evidence type="ECO:0000256" key="4">
    <source>
        <dbReference type="ARBA" id="ARBA00023136"/>
    </source>
</evidence>
<keyword evidence="2 9" id="KW-0812">Transmembrane</keyword>
<keyword evidence="3 9" id="KW-1133">Transmembrane helix</keyword>
<evidence type="ECO:0000256" key="1">
    <source>
        <dbReference type="ARBA" id="ARBA00004167"/>
    </source>
</evidence>
<feature type="compositionally biased region" description="Acidic residues" evidence="8">
    <location>
        <begin position="39"/>
        <end position="54"/>
    </location>
</feature>
<comment type="caution">
    <text evidence="12">The sequence shown here is derived from an EMBL/GenBank/DDBJ whole genome shotgun (WGS) entry which is preliminary data.</text>
</comment>
<keyword evidence="5" id="KW-0325">Glycoprotein</keyword>
<dbReference type="Proteomes" id="UP000094527">
    <property type="component" value="Unassembled WGS sequence"/>
</dbReference>
<evidence type="ECO:0000256" key="5">
    <source>
        <dbReference type="ARBA" id="ARBA00023180"/>
    </source>
</evidence>
<dbReference type="GO" id="GO:0004714">
    <property type="term" value="F:transmembrane receptor protein tyrosine kinase activity"/>
    <property type="evidence" value="ECO:0007669"/>
    <property type="project" value="TreeGrafter"/>
</dbReference>
<feature type="domain" description="Ig-like" evidence="11">
    <location>
        <begin position="70"/>
        <end position="191"/>
    </location>
</feature>
<evidence type="ECO:0000256" key="6">
    <source>
        <dbReference type="PIRSR" id="PIRSR000615-2"/>
    </source>
</evidence>
<dbReference type="GO" id="GO:0005886">
    <property type="term" value="C:plasma membrane"/>
    <property type="evidence" value="ECO:0007669"/>
    <property type="project" value="TreeGrafter"/>
</dbReference>
<feature type="region of interest" description="Disordered" evidence="8">
    <location>
        <begin position="475"/>
        <end position="502"/>
    </location>
</feature>
<dbReference type="InterPro" id="IPR036179">
    <property type="entry name" value="Ig-like_dom_sf"/>
</dbReference>
<dbReference type="PANTHER" id="PTHR24416:SF600">
    <property type="entry name" value="PDGF- AND VEGF-RECEPTOR RELATED, ISOFORM J"/>
    <property type="match status" value="1"/>
</dbReference>
<evidence type="ECO:0000313" key="12">
    <source>
        <dbReference type="EMBL" id="ODN04531.1"/>
    </source>
</evidence>
<dbReference type="Gene3D" id="2.60.40.10">
    <property type="entry name" value="Immunoglobulins"/>
    <property type="match status" value="1"/>
</dbReference>
<dbReference type="InterPro" id="IPR000719">
    <property type="entry name" value="Prot_kinase_dom"/>
</dbReference>
<dbReference type="STRING" id="48709.A0A1D2NGZ6"/>
<keyword evidence="6" id="KW-0547">Nucleotide-binding</keyword>
<dbReference type="InterPro" id="IPR013783">
    <property type="entry name" value="Ig-like_fold"/>
</dbReference>
<protein>
    <submittedName>
        <fullName evidence="12">Macrophage colony-stimulating factor 1 receptor</fullName>
    </submittedName>
</protein>
<evidence type="ECO:0000313" key="13">
    <source>
        <dbReference type="Proteomes" id="UP000094527"/>
    </source>
</evidence>
<dbReference type="InterPro" id="IPR001245">
    <property type="entry name" value="Ser-Thr/Tyr_kinase_cat_dom"/>
</dbReference>
<dbReference type="PIRSF" id="PIRSF000615">
    <property type="entry name" value="TyrPK_CSF1-R"/>
    <property type="match status" value="1"/>
</dbReference>
<evidence type="ECO:0000256" key="7">
    <source>
        <dbReference type="PIRSR" id="PIRSR000615-3"/>
    </source>
</evidence>
<keyword evidence="7" id="KW-0479">Metal-binding</keyword>
<dbReference type="InterPro" id="IPR050122">
    <property type="entry name" value="RTK"/>
</dbReference>
<feature type="domain" description="Protein kinase" evidence="10">
    <location>
        <begin position="357"/>
        <end position="706"/>
    </location>
</feature>
<dbReference type="GO" id="GO:0007169">
    <property type="term" value="P:cell surface receptor protein tyrosine kinase signaling pathway"/>
    <property type="evidence" value="ECO:0007669"/>
    <property type="project" value="TreeGrafter"/>
</dbReference>
<name>A0A1D2NGZ6_ORCCI</name>
<keyword evidence="6" id="KW-0067">ATP-binding</keyword>
<dbReference type="InterPro" id="IPR007110">
    <property type="entry name" value="Ig-like_dom"/>
</dbReference>
<dbReference type="PROSITE" id="PS50835">
    <property type="entry name" value="IG_LIKE"/>
    <property type="match status" value="1"/>
</dbReference>
<keyword evidence="12" id="KW-0675">Receptor</keyword>
<dbReference type="EMBL" id="LJIJ01000041">
    <property type="protein sequence ID" value="ODN04531.1"/>
    <property type="molecule type" value="Genomic_DNA"/>
</dbReference>
<dbReference type="InterPro" id="IPR011009">
    <property type="entry name" value="Kinase-like_dom_sf"/>
</dbReference>
<feature type="transmembrane region" description="Helical" evidence="9">
    <location>
        <begin position="202"/>
        <end position="223"/>
    </location>
</feature>
<accession>A0A1D2NGZ6</accession>